<feature type="region of interest" description="Disordered" evidence="1">
    <location>
        <begin position="32"/>
        <end position="103"/>
    </location>
</feature>
<evidence type="ECO:0000313" key="3">
    <source>
        <dbReference type="EMBL" id="KAK0513082.1"/>
    </source>
</evidence>
<dbReference type="EMBL" id="JAFEKC020000008">
    <property type="protein sequence ID" value="KAK0513082.1"/>
    <property type="molecule type" value="Genomic_DNA"/>
</dbReference>
<evidence type="ECO:0000256" key="1">
    <source>
        <dbReference type="SAM" id="MobiDB-lite"/>
    </source>
</evidence>
<comment type="caution">
    <text evidence="3">The sequence shown here is derived from an EMBL/GenBank/DDBJ whole genome shotgun (WGS) entry which is preliminary data.</text>
</comment>
<organism evidence="3 4">
    <name type="scientific">Cladonia borealis</name>
    <dbReference type="NCBI Taxonomy" id="184061"/>
    <lineage>
        <taxon>Eukaryota</taxon>
        <taxon>Fungi</taxon>
        <taxon>Dikarya</taxon>
        <taxon>Ascomycota</taxon>
        <taxon>Pezizomycotina</taxon>
        <taxon>Lecanoromycetes</taxon>
        <taxon>OSLEUM clade</taxon>
        <taxon>Lecanoromycetidae</taxon>
        <taxon>Lecanorales</taxon>
        <taxon>Lecanorineae</taxon>
        <taxon>Cladoniaceae</taxon>
        <taxon>Cladonia</taxon>
    </lineage>
</organism>
<feature type="compositionally biased region" description="Polar residues" evidence="1">
    <location>
        <begin position="60"/>
        <end position="76"/>
    </location>
</feature>
<gene>
    <name evidence="3" type="ORF">JMJ35_004068</name>
</gene>
<evidence type="ECO:0000313" key="4">
    <source>
        <dbReference type="Proteomes" id="UP001166286"/>
    </source>
</evidence>
<proteinExistence type="predicted"/>
<accession>A0AA39R1A8</accession>
<feature type="signal peptide" evidence="2">
    <location>
        <begin position="1"/>
        <end position="27"/>
    </location>
</feature>
<dbReference type="Proteomes" id="UP001166286">
    <property type="component" value="Unassembled WGS sequence"/>
</dbReference>
<feature type="compositionally biased region" description="Pro residues" evidence="1">
    <location>
        <begin position="83"/>
        <end position="103"/>
    </location>
</feature>
<keyword evidence="2" id="KW-0732">Signal</keyword>
<reference evidence="3" key="1">
    <citation type="submission" date="2023-03" db="EMBL/GenBank/DDBJ databases">
        <title>Complete genome of Cladonia borealis.</title>
        <authorList>
            <person name="Park H."/>
        </authorList>
    </citation>
    <scope>NUCLEOTIDE SEQUENCE</scope>
    <source>
        <strain evidence="3">ANT050790</strain>
    </source>
</reference>
<sequence length="103" mass="11115">MPHSPPVTPSWTTFLFIFLSILRITHAQPPLPTTTTTTPLLIANPTFNPPLHRKHPPSLFTIQTPHTTNPPLSQLWTSAASPPVHPPAPATTYPAPAPPPSTP</sequence>
<protein>
    <submittedName>
        <fullName evidence="3">Uncharacterized protein</fullName>
    </submittedName>
</protein>
<evidence type="ECO:0000256" key="2">
    <source>
        <dbReference type="SAM" id="SignalP"/>
    </source>
</evidence>
<dbReference type="AlphaFoldDB" id="A0AA39R1A8"/>
<name>A0AA39R1A8_9LECA</name>
<keyword evidence="4" id="KW-1185">Reference proteome</keyword>
<feature type="chain" id="PRO_5041220668" evidence="2">
    <location>
        <begin position="28"/>
        <end position="103"/>
    </location>
</feature>